<proteinExistence type="predicted"/>
<gene>
    <name evidence="2 3" type="primary">LOC114341020</name>
</gene>
<dbReference type="RefSeq" id="XP_028147611.1">
    <property type="nucleotide sequence ID" value="XM_028291810.1"/>
</dbReference>
<feature type="transmembrane region" description="Helical" evidence="1">
    <location>
        <begin position="242"/>
        <end position="262"/>
    </location>
</feature>
<feature type="transmembrane region" description="Helical" evidence="1">
    <location>
        <begin position="38"/>
        <end position="55"/>
    </location>
</feature>
<sequence length="295" mass="34692">MNITLALTLNDTLAEDLLEENQPEDIPKRDILYLAIRYSLFTLSVLSNSLLLYSCHKLRILKSKHHVLLIHWAAVNLYYFLHQLIVADLVCSTILRLPFSPSFLTALSSTSLILSYFIALAMLLQWTMINFKKYEFLFERYCVYVIYSLGVCIYICEYLYHKYKHIEIAVFCVNTIVLTAIIVNIIIIFRILRKQPGIATYILYAADTIIISLIPMVAYHYLFLLFIDQSSIILDIIFFTRVIPQVILFCHPIMVSLVLYQFSKEFNTAYKVTLRWMFRNRENCNDWIFIDEIDN</sequence>
<dbReference type="AlphaFoldDB" id="A0A6P7GUT3"/>
<keyword evidence="1" id="KW-1133">Transmembrane helix</keyword>
<feature type="transmembrane region" description="Helical" evidence="1">
    <location>
        <begin position="201"/>
        <end position="222"/>
    </location>
</feature>
<evidence type="ECO:0000313" key="2">
    <source>
        <dbReference type="RefSeq" id="XP_028147610.1"/>
    </source>
</evidence>
<feature type="transmembrane region" description="Helical" evidence="1">
    <location>
        <begin position="166"/>
        <end position="189"/>
    </location>
</feature>
<organism evidence="2">
    <name type="scientific">Diabrotica virgifera virgifera</name>
    <name type="common">western corn rootworm</name>
    <dbReference type="NCBI Taxonomy" id="50390"/>
    <lineage>
        <taxon>Eukaryota</taxon>
        <taxon>Metazoa</taxon>
        <taxon>Ecdysozoa</taxon>
        <taxon>Arthropoda</taxon>
        <taxon>Hexapoda</taxon>
        <taxon>Insecta</taxon>
        <taxon>Pterygota</taxon>
        <taxon>Neoptera</taxon>
        <taxon>Endopterygota</taxon>
        <taxon>Coleoptera</taxon>
        <taxon>Polyphaga</taxon>
        <taxon>Cucujiformia</taxon>
        <taxon>Chrysomeloidea</taxon>
        <taxon>Chrysomelidae</taxon>
        <taxon>Galerucinae</taxon>
        <taxon>Diabroticina</taxon>
        <taxon>Diabroticites</taxon>
        <taxon>Diabrotica</taxon>
    </lineage>
</organism>
<dbReference type="SUPFAM" id="SSF81321">
    <property type="entry name" value="Family A G protein-coupled receptor-like"/>
    <property type="match status" value="1"/>
</dbReference>
<accession>A0A6P7GUT3</accession>
<feature type="transmembrane region" description="Helical" evidence="1">
    <location>
        <begin position="141"/>
        <end position="160"/>
    </location>
</feature>
<dbReference type="RefSeq" id="XP_028147610.1">
    <property type="nucleotide sequence ID" value="XM_028291809.1"/>
</dbReference>
<evidence type="ECO:0000313" key="3">
    <source>
        <dbReference type="RefSeq" id="XP_028147611.1"/>
    </source>
</evidence>
<feature type="transmembrane region" description="Helical" evidence="1">
    <location>
        <begin position="106"/>
        <end position="129"/>
    </location>
</feature>
<name>A0A6P7GUT3_DIAVI</name>
<evidence type="ECO:0000256" key="1">
    <source>
        <dbReference type="SAM" id="Phobius"/>
    </source>
</evidence>
<reference evidence="2 3" key="1">
    <citation type="submission" date="2025-04" db="UniProtKB">
        <authorList>
            <consortium name="RefSeq"/>
        </authorList>
    </citation>
    <scope>IDENTIFICATION</scope>
    <source>
        <tissue evidence="2 3">Whole insect</tissue>
    </source>
</reference>
<keyword evidence="1" id="KW-0472">Membrane</keyword>
<feature type="transmembrane region" description="Helical" evidence="1">
    <location>
        <begin position="67"/>
        <end position="86"/>
    </location>
</feature>
<keyword evidence="1" id="KW-0812">Transmembrane</keyword>
<protein>
    <submittedName>
        <fullName evidence="2 3">Uncharacterized protein LOC114341020 isoform X2</fullName>
    </submittedName>
</protein>